<keyword evidence="4" id="KW-0378">Hydrolase</keyword>
<keyword evidence="5" id="KW-0472">Membrane</keyword>
<proteinExistence type="predicted"/>
<dbReference type="InterPro" id="IPR043461">
    <property type="entry name" value="LpxH-like"/>
</dbReference>
<keyword evidence="3" id="KW-0479">Metal-binding</keyword>
<keyword evidence="9" id="KW-1185">Reference proteome</keyword>
<dbReference type="InterPro" id="IPR029052">
    <property type="entry name" value="Metallo-depent_PP-like"/>
</dbReference>
<evidence type="ECO:0000256" key="1">
    <source>
        <dbReference type="ARBA" id="ARBA00022475"/>
    </source>
</evidence>
<keyword evidence="1" id="KW-1003">Cell membrane</keyword>
<keyword evidence="6" id="KW-0464">Manganese</keyword>
<dbReference type="PANTHER" id="PTHR34990">
    <property type="entry name" value="UDP-2,3-DIACYLGLUCOSAMINE HYDROLASE-RELATED"/>
    <property type="match status" value="1"/>
</dbReference>
<dbReference type="GO" id="GO:0016020">
    <property type="term" value="C:membrane"/>
    <property type="evidence" value="ECO:0007669"/>
    <property type="project" value="GOC"/>
</dbReference>
<evidence type="ECO:0000256" key="2">
    <source>
        <dbReference type="ARBA" id="ARBA00022519"/>
    </source>
</evidence>
<dbReference type="InterPro" id="IPR004843">
    <property type="entry name" value="Calcineurin-like_PHP"/>
</dbReference>
<dbReference type="CDD" id="cd07398">
    <property type="entry name" value="MPP_YbbF-LpxH"/>
    <property type="match status" value="1"/>
</dbReference>
<dbReference type="OrthoDB" id="9802481at2"/>
<dbReference type="KEGG" id="alq:C7Y71_004820"/>
<evidence type="ECO:0000256" key="4">
    <source>
        <dbReference type="ARBA" id="ARBA00022801"/>
    </source>
</evidence>
<sequence length="254" mass="30310">MKPVYFLSDAHFGCRAIHHQRTQERRMVTFLDAIKTKAAAVYLMGDIFDFWYEYKTVVPRGYTRLLGKISELTDMGVEVHFFVGNHDLWMTDYLEKECGVVIHHEPVTMEIYGKEFYLAHGDGLGTRSRSFKFLRYIFHNRVCQVLFSCLHPRWALELGLTWAEYSQKKHQRQLPPRFMGEDKEELLVYSRKYLESHNNINYFVYGHRHIELDYPLNEDSRIFIVGDWINLYTYLKFDGEEISLHRYVEGETKP</sequence>
<evidence type="ECO:0000256" key="3">
    <source>
        <dbReference type="ARBA" id="ARBA00022723"/>
    </source>
</evidence>
<dbReference type="GO" id="GO:0009245">
    <property type="term" value="P:lipid A biosynthetic process"/>
    <property type="evidence" value="ECO:0007669"/>
    <property type="project" value="TreeGrafter"/>
</dbReference>
<dbReference type="SUPFAM" id="SSF56300">
    <property type="entry name" value="Metallo-dependent phosphatases"/>
    <property type="match status" value="1"/>
</dbReference>
<dbReference type="PANTHER" id="PTHR34990:SF1">
    <property type="entry name" value="UDP-2,3-DIACYLGLUCOSAMINE HYDROLASE"/>
    <property type="match status" value="1"/>
</dbReference>
<reference evidence="8 9" key="1">
    <citation type="submission" date="2018-11" db="EMBL/GenBank/DDBJ databases">
        <authorList>
            <person name="Na S.W."/>
            <person name="Baik M."/>
        </authorList>
    </citation>
    <scope>NUCLEOTIDE SEQUENCE [LARGE SCALE GENOMIC DNA]</scope>
    <source>
        <strain evidence="8 9">E39</strain>
    </source>
</reference>
<dbReference type="AlphaFoldDB" id="A0A5P8E5Z5"/>
<gene>
    <name evidence="8" type="ORF">C7Y71_004820</name>
</gene>
<organism evidence="8 9">
    <name type="scientific">Pseudoprevotella muciniphila</name>
    <dbReference type="NCBI Taxonomy" id="2133944"/>
    <lineage>
        <taxon>Bacteria</taxon>
        <taxon>Pseudomonadati</taxon>
        <taxon>Bacteroidota</taxon>
        <taxon>Bacteroidia</taxon>
        <taxon>Bacteroidales</taxon>
        <taxon>Prevotellaceae</taxon>
        <taxon>Pseudoprevotella</taxon>
    </lineage>
</organism>
<dbReference type="Gene3D" id="3.60.21.10">
    <property type="match status" value="1"/>
</dbReference>
<evidence type="ECO:0000313" key="9">
    <source>
        <dbReference type="Proteomes" id="UP000249375"/>
    </source>
</evidence>
<accession>A0A5P8E5Z5</accession>
<evidence type="ECO:0000259" key="7">
    <source>
        <dbReference type="Pfam" id="PF00149"/>
    </source>
</evidence>
<protein>
    <submittedName>
        <fullName evidence="8">UDP-2,3-diacylglucosamine diphosphatase</fullName>
    </submittedName>
</protein>
<dbReference type="Proteomes" id="UP000249375">
    <property type="component" value="Chromosome"/>
</dbReference>
<evidence type="ECO:0000313" key="8">
    <source>
        <dbReference type="EMBL" id="QFQ12391.1"/>
    </source>
</evidence>
<dbReference type="GO" id="GO:0046872">
    <property type="term" value="F:metal ion binding"/>
    <property type="evidence" value="ECO:0007669"/>
    <property type="project" value="UniProtKB-KW"/>
</dbReference>
<dbReference type="Pfam" id="PF00149">
    <property type="entry name" value="Metallophos"/>
    <property type="match status" value="1"/>
</dbReference>
<dbReference type="GO" id="GO:0008758">
    <property type="term" value="F:UDP-2,3-diacylglucosamine hydrolase activity"/>
    <property type="evidence" value="ECO:0007669"/>
    <property type="project" value="TreeGrafter"/>
</dbReference>
<dbReference type="EMBL" id="CP033459">
    <property type="protein sequence ID" value="QFQ12391.1"/>
    <property type="molecule type" value="Genomic_DNA"/>
</dbReference>
<feature type="domain" description="Calcineurin-like phosphoesterase" evidence="7">
    <location>
        <begin position="3"/>
        <end position="210"/>
    </location>
</feature>
<name>A0A5P8E5Z5_9BACT</name>
<evidence type="ECO:0000256" key="6">
    <source>
        <dbReference type="ARBA" id="ARBA00023211"/>
    </source>
</evidence>
<evidence type="ECO:0000256" key="5">
    <source>
        <dbReference type="ARBA" id="ARBA00023136"/>
    </source>
</evidence>
<dbReference type="RefSeq" id="WP_111897256.1">
    <property type="nucleotide sequence ID" value="NZ_CP033459.1"/>
</dbReference>
<keyword evidence="2" id="KW-0997">Cell inner membrane</keyword>